<dbReference type="HOGENOM" id="CLU_2886876_0_0_1"/>
<accession>E3RJM8</accession>
<keyword evidence="2" id="KW-1185">Reference proteome</keyword>
<reference evidence="1 2" key="1">
    <citation type="journal article" date="2010" name="Genome Biol.">
        <title>A first genome assembly of the barley fungal pathogen Pyrenophora teres f. teres.</title>
        <authorList>
            <person name="Ellwood S.R."/>
            <person name="Liu Z."/>
            <person name="Syme R.A."/>
            <person name="Lai Z."/>
            <person name="Hane J.K."/>
            <person name="Keiper F."/>
            <person name="Moffat C.S."/>
            <person name="Oliver R.P."/>
            <person name="Friesen T.L."/>
        </authorList>
    </citation>
    <scope>NUCLEOTIDE SEQUENCE [LARGE SCALE GENOMIC DNA]</scope>
    <source>
        <strain evidence="1 2">0-1</strain>
    </source>
</reference>
<organism evidence="2">
    <name type="scientific">Pyrenophora teres f. teres (strain 0-1)</name>
    <name type="common">Barley net blotch fungus</name>
    <name type="synonym">Drechslera teres f. teres</name>
    <dbReference type="NCBI Taxonomy" id="861557"/>
    <lineage>
        <taxon>Eukaryota</taxon>
        <taxon>Fungi</taxon>
        <taxon>Dikarya</taxon>
        <taxon>Ascomycota</taxon>
        <taxon>Pezizomycotina</taxon>
        <taxon>Dothideomycetes</taxon>
        <taxon>Pleosporomycetidae</taxon>
        <taxon>Pleosporales</taxon>
        <taxon>Pleosporineae</taxon>
        <taxon>Pleosporaceae</taxon>
        <taxon>Pyrenophora</taxon>
    </lineage>
</organism>
<protein>
    <submittedName>
        <fullName evidence="1">Uncharacterized protein</fullName>
    </submittedName>
</protein>
<dbReference type="KEGG" id="pte:PTT_08375"/>
<sequence length="63" mass="6563">MAPHEGWTSAGISVRGDDFAFSGVCCETAKGLGGCTHANTSTAVILGRSTDRDVDVLRSEDSF</sequence>
<evidence type="ECO:0000313" key="2">
    <source>
        <dbReference type="Proteomes" id="UP000001067"/>
    </source>
</evidence>
<dbReference type="AlphaFoldDB" id="E3RJM8"/>
<proteinExistence type="predicted"/>
<name>E3RJM8_PYRTT</name>
<dbReference type="EMBL" id="GL533535">
    <property type="protein sequence ID" value="EFQ94071.1"/>
    <property type="molecule type" value="Genomic_DNA"/>
</dbReference>
<gene>
    <name evidence="1" type="ORF">PTT_08375</name>
</gene>
<evidence type="ECO:0000313" key="1">
    <source>
        <dbReference type="EMBL" id="EFQ94071.1"/>
    </source>
</evidence>
<dbReference type="Proteomes" id="UP000001067">
    <property type="component" value="Unassembled WGS sequence"/>
</dbReference>